<reference evidence="11" key="1">
    <citation type="submission" date="2020-11" db="EMBL/GenBank/DDBJ databases">
        <authorList>
            <person name="Tran Van P."/>
        </authorList>
    </citation>
    <scope>NUCLEOTIDE SEQUENCE</scope>
</reference>
<keyword evidence="3" id="KW-0813">Transport</keyword>
<dbReference type="EMBL" id="CAJPVJ010000808">
    <property type="protein sequence ID" value="CAG2163441.1"/>
    <property type="molecule type" value="Genomic_DNA"/>
</dbReference>
<evidence type="ECO:0000313" key="12">
    <source>
        <dbReference type="Proteomes" id="UP000728032"/>
    </source>
</evidence>
<comment type="similarity">
    <text evidence="2">Belongs to the metaxin family.</text>
</comment>
<dbReference type="GO" id="GO:0001401">
    <property type="term" value="C:SAM complex"/>
    <property type="evidence" value="ECO:0007669"/>
    <property type="project" value="InterPro"/>
</dbReference>
<evidence type="ECO:0000256" key="6">
    <source>
        <dbReference type="ARBA" id="ARBA00023128"/>
    </source>
</evidence>
<evidence type="ECO:0000256" key="3">
    <source>
        <dbReference type="ARBA" id="ARBA00022448"/>
    </source>
</evidence>
<feature type="compositionally biased region" description="Acidic residues" evidence="8">
    <location>
        <begin position="324"/>
        <end position="335"/>
    </location>
</feature>
<evidence type="ECO:0008006" key="13">
    <source>
        <dbReference type="Google" id="ProtNLM"/>
    </source>
</evidence>
<dbReference type="EMBL" id="OC915633">
    <property type="protein sequence ID" value="CAD7641277.1"/>
    <property type="molecule type" value="Genomic_DNA"/>
</dbReference>
<evidence type="ECO:0000256" key="1">
    <source>
        <dbReference type="ARBA" id="ARBA00004294"/>
    </source>
</evidence>
<dbReference type="GO" id="GO:0015031">
    <property type="term" value="P:protein transport"/>
    <property type="evidence" value="ECO:0007669"/>
    <property type="project" value="UniProtKB-KW"/>
</dbReference>
<proteinExistence type="inferred from homology"/>
<evidence type="ECO:0000256" key="5">
    <source>
        <dbReference type="ARBA" id="ARBA00022927"/>
    </source>
</evidence>
<dbReference type="InterPro" id="IPR033468">
    <property type="entry name" value="Metaxin_GST"/>
</dbReference>
<name>A0A7R9LIY8_9ACAR</name>
<feature type="region of interest" description="Disordered" evidence="8">
    <location>
        <begin position="303"/>
        <end position="335"/>
    </location>
</feature>
<dbReference type="Proteomes" id="UP000728032">
    <property type="component" value="Unassembled WGS sequence"/>
</dbReference>
<sequence length="335" mass="38342">MSAQFELNVWSGDWGLPSIDFKSLQMLAFCRFSGVPIKTNATNNPFWSSLPSFRHKTTKVFEMKKLIHYLKEQNYSADFNLSAKDISDVLAYEALLKAQLEPALMWLLWCDNNNYEQLMRGWYAKRLPFPTNYFIPNHYKTAAEKTVRSRFGGQALNGDVSDTMIESAIIGEAQKCLTLLSERLKDEYFFGQNPSSFDALVFGYLAPLLKVPTHNRILQNHIKSCDNLTKFVNKILSKYFPTHKDNNSKTTTSDSNSTSADPEEDNDFPHKWRDIILSGLFATAAMVGYALFTGLVKIDVSDDEDNEYEENEESVPDLSAIFNDYEEESEDRDEQ</sequence>
<dbReference type="Pfam" id="PF10568">
    <property type="entry name" value="Tom37"/>
    <property type="match status" value="1"/>
</dbReference>
<dbReference type="Pfam" id="PF17171">
    <property type="entry name" value="GST_C_6"/>
    <property type="match status" value="1"/>
</dbReference>
<dbReference type="InterPro" id="IPR036282">
    <property type="entry name" value="Glutathione-S-Trfase_C_sf"/>
</dbReference>
<evidence type="ECO:0000259" key="10">
    <source>
        <dbReference type="Pfam" id="PF17171"/>
    </source>
</evidence>
<dbReference type="OrthoDB" id="5835136at2759"/>
<keyword evidence="6" id="KW-0496">Mitochondrion</keyword>
<dbReference type="InterPro" id="IPR019564">
    <property type="entry name" value="Sam37/metaxin_N"/>
</dbReference>
<evidence type="ECO:0000259" key="9">
    <source>
        <dbReference type="Pfam" id="PF10568"/>
    </source>
</evidence>
<dbReference type="PANTHER" id="PTHR12289:SF41">
    <property type="entry name" value="FAILED AXON CONNECTIONS-RELATED"/>
    <property type="match status" value="1"/>
</dbReference>
<gene>
    <name evidence="11" type="ORF">ONB1V03_LOCUS3016</name>
</gene>
<dbReference type="PANTHER" id="PTHR12289">
    <property type="entry name" value="METAXIN RELATED"/>
    <property type="match status" value="1"/>
</dbReference>
<feature type="region of interest" description="Disordered" evidence="8">
    <location>
        <begin position="243"/>
        <end position="266"/>
    </location>
</feature>
<keyword evidence="4" id="KW-1000">Mitochondrion outer membrane</keyword>
<keyword evidence="7" id="KW-0472">Membrane</keyword>
<evidence type="ECO:0000256" key="7">
    <source>
        <dbReference type="ARBA" id="ARBA00023136"/>
    </source>
</evidence>
<evidence type="ECO:0000313" key="11">
    <source>
        <dbReference type="EMBL" id="CAD7641277.1"/>
    </source>
</evidence>
<keyword evidence="5" id="KW-0653">Protein transport</keyword>
<dbReference type="AlphaFoldDB" id="A0A7R9LIY8"/>
<dbReference type="InterPro" id="IPR050931">
    <property type="entry name" value="Mito_Protein_Transport_Metaxin"/>
</dbReference>
<dbReference type="GO" id="GO:0007005">
    <property type="term" value="P:mitochondrion organization"/>
    <property type="evidence" value="ECO:0007669"/>
    <property type="project" value="TreeGrafter"/>
</dbReference>
<comment type="subcellular location">
    <subcellularLocation>
        <location evidence="1">Mitochondrion outer membrane</location>
    </subcellularLocation>
</comment>
<evidence type="ECO:0000256" key="2">
    <source>
        <dbReference type="ARBA" id="ARBA00009170"/>
    </source>
</evidence>
<feature type="compositionally biased region" description="Acidic residues" evidence="8">
    <location>
        <begin position="303"/>
        <end position="315"/>
    </location>
</feature>
<organism evidence="11">
    <name type="scientific">Oppiella nova</name>
    <dbReference type="NCBI Taxonomy" id="334625"/>
    <lineage>
        <taxon>Eukaryota</taxon>
        <taxon>Metazoa</taxon>
        <taxon>Ecdysozoa</taxon>
        <taxon>Arthropoda</taxon>
        <taxon>Chelicerata</taxon>
        <taxon>Arachnida</taxon>
        <taxon>Acari</taxon>
        <taxon>Acariformes</taxon>
        <taxon>Sarcoptiformes</taxon>
        <taxon>Oribatida</taxon>
        <taxon>Brachypylina</taxon>
        <taxon>Oppioidea</taxon>
        <taxon>Oppiidae</taxon>
        <taxon>Oppiella</taxon>
    </lineage>
</organism>
<evidence type="ECO:0000256" key="8">
    <source>
        <dbReference type="SAM" id="MobiDB-lite"/>
    </source>
</evidence>
<feature type="domain" description="Metaxin glutathione S-transferase" evidence="10">
    <location>
        <begin position="173"/>
        <end position="235"/>
    </location>
</feature>
<evidence type="ECO:0000256" key="4">
    <source>
        <dbReference type="ARBA" id="ARBA00022787"/>
    </source>
</evidence>
<feature type="domain" description="Mitochondrial outer membrane transport complex Sam37/metaxin N-terminal" evidence="9">
    <location>
        <begin position="23"/>
        <end position="139"/>
    </location>
</feature>
<accession>A0A7R9LIY8</accession>
<feature type="compositionally biased region" description="Low complexity" evidence="8">
    <location>
        <begin position="248"/>
        <end position="259"/>
    </location>
</feature>
<dbReference type="SUPFAM" id="SSF47616">
    <property type="entry name" value="GST C-terminal domain-like"/>
    <property type="match status" value="1"/>
</dbReference>
<keyword evidence="12" id="KW-1185">Reference proteome</keyword>
<protein>
    <recommendedName>
        <fullName evidence="13">Metaxin</fullName>
    </recommendedName>
</protein>